<dbReference type="EMBL" id="ADJX01000002">
    <property type="protein sequence ID" value="OSL49618.1"/>
    <property type="molecule type" value="Genomic_DNA"/>
</dbReference>
<feature type="initiator methionine" description="Removed" evidence="13">
    <location>
        <position position="1"/>
    </location>
</feature>
<dbReference type="GO" id="GO:0140078">
    <property type="term" value="F:class I DNA-(apurinic or apyrimidinic site) endonuclease activity"/>
    <property type="evidence" value="ECO:0007669"/>
    <property type="project" value="UniProtKB-EC"/>
</dbReference>
<dbReference type="Gene3D" id="3.20.190.10">
    <property type="entry name" value="MutM-like, N-terminal"/>
    <property type="match status" value="1"/>
</dbReference>
<evidence type="ECO:0000256" key="11">
    <source>
        <dbReference type="ARBA" id="ARBA00023295"/>
    </source>
</evidence>
<dbReference type="InterPro" id="IPR010663">
    <property type="entry name" value="Znf_FPG/IleRS"/>
</dbReference>
<protein>
    <recommendedName>
        <fullName evidence="13">Endonuclease 8</fullName>
    </recommendedName>
    <alternativeName>
        <fullName evidence="13">DNA glycosylase/AP lyase Nei</fullName>
        <ecNumber evidence="13">3.2.2.-</ecNumber>
        <ecNumber evidence="13">4.2.99.18</ecNumber>
    </alternativeName>
    <alternativeName>
        <fullName evidence="13">DNA-(apurinic or apyrimidinic site) lyase Nei</fullName>
    </alternativeName>
    <alternativeName>
        <fullName evidence="13">Endonuclease VIII</fullName>
    </alternativeName>
</protein>
<dbReference type="InterPro" id="IPR000214">
    <property type="entry name" value="Znf_DNA_glyclase/AP_lyase"/>
</dbReference>
<keyword evidence="11 13" id="KW-0326">Glycosidase</keyword>
<dbReference type="Proteomes" id="UP000243401">
    <property type="component" value="Unassembled WGS sequence"/>
</dbReference>
<dbReference type="EC" id="3.2.2.-" evidence="13"/>
<accession>A0AAJ3P0G3</accession>
<reference evidence="16 17" key="1">
    <citation type="submission" date="2010-04" db="EMBL/GenBank/DDBJ databases">
        <title>The Genome Sequence of Escherichia coli H605.</title>
        <authorList>
            <consortium name="The Broad Institute Genome Sequencing Platform"/>
            <consortium name="The Broad Institute Genome Sequencing Center for Infectious Disease"/>
            <person name="Feldgarden M."/>
            <person name="Gordon D.M."/>
            <person name="Johnson J.R."/>
            <person name="Johnston B.D."/>
            <person name="Young S."/>
            <person name="Zeng Q."/>
            <person name="Koehrsen M."/>
            <person name="Alvarado L."/>
            <person name="Berlin A.M."/>
            <person name="Borenstein D."/>
            <person name="Chapman S.B."/>
            <person name="Chen Z."/>
            <person name="Engels R."/>
            <person name="Freedman E."/>
            <person name="Gellesch M."/>
            <person name="Goldberg J."/>
            <person name="Griggs A."/>
            <person name="Gujja S."/>
            <person name="Heilman E.R."/>
            <person name="Heiman D.I."/>
            <person name="Hepburn T.A."/>
            <person name="Howarth C."/>
            <person name="Jen D."/>
            <person name="Larson L."/>
            <person name="Mehta T."/>
            <person name="Park D."/>
            <person name="Pearson M."/>
            <person name="Richards J."/>
            <person name="Roberts A."/>
            <person name="Saif S."/>
            <person name="Shea T.D."/>
            <person name="Shenoy N."/>
            <person name="Sisk P."/>
            <person name="Stolte C."/>
            <person name="Sykes S.N."/>
            <person name="Walk T."/>
            <person name="White J."/>
            <person name="Yandava C."/>
            <person name="Haas B."/>
            <person name="Henn M.R."/>
            <person name="Nusbaum C."/>
            <person name="Birren B."/>
        </authorList>
    </citation>
    <scope>NUCLEOTIDE SEQUENCE [LARGE SCALE GENOMIC DNA]</scope>
    <source>
        <strain evidence="16 17">H605</strain>
    </source>
</reference>
<evidence type="ECO:0000256" key="1">
    <source>
        <dbReference type="ARBA" id="ARBA00009409"/>
    </source>
</evidence>
<dbReference type="Pfam" id="PF01149">
    <property type="entry name" value="Fapy_DNA_glyco"/>
    <property type="match status" value="1"/>
</dbReference>
<dbReference type="InterPro" id="IPR044091">
    <property type="entry name" value="EcNei-like_N"/>
</dbReference>
<dbReference type="PROSITE" id="PS51066">
    <property type="entry name" value="ZF_FPG_2"/>
    <property type="match status" value="1"/>
</dbReference>
<feature type="active site" description="Proton donor" evidence="13">
    <location>
        <position position="54"/>
    </location>
</feature>
<organism evidence="16 17">
    <name type="scientific">Escherichia coli H605</name>
    <dbReference type="NCBI Taxonomy" id="656410"/>
    <lineage>
        <taxon>Bacteria</taxon>
        <taxon>Pseudomonadati</taxon>
        <taxon>Pseudomonadota</taxon>
        <taxon>Gammaproteobacteria</taxon>
        <taxon>Enterobacterales</taxon>
        <taxon>Enterobacteriaceae</taxon>
        <taxon>Escherichia</taxon>
    </lineage>
</organism>
<evidence type="ECO:0000259" key="14">
    <source>
        <dbReference type="PROSITE" id="PS51066"/>
    </source>
</evidence>
<evidence type="ECO:0000313" key="17">
    <source>
        <dbReference type="Proteomes" id="UP000243401"/>
    </source>
</evidence>
<comment type="similarity">
    <text evidence="1 13">Belongs to the FPG family.</text>
</comment>
<evidence type="ECO:0000256" key="6">
    <source>
        <dbReference type="ARBA" id="ARBA00022833"/>
    </source>
</evidence>
<dbReference type="GO" id="GO:0008270">
    <property type="term" value="F:zinc ion binding"/>
    <property type="evidence" value="ECO:0007669"/>
    <property type="project" value="UniProtKB-UniRule"/>
</dbReference>
<dbReference type="PROSITE" id="PS01242">
    <property type="entry name" value="ZF_FPG_1"/>
    <property type="match status" value="1"/>
</dbReference>
<evidence type="ECO:0000256" key="7">
    <source>
        <dbReference type="ARBA" id="ARBA00023125"/>
    </source>
</evidence>
<dbReference type="FunFam" id="3.20.190.10:FF:000002">
    <property type="entry name" value="Endonuclease 8"/>
    <property type="match status" value="1"/>
</dbReference>
<evidence type="ECO:0000256" key="12">
    <source>
        <dbReference type="ARBA" id="ARBA00044632"/>
    </source>
</evidence>
<evidence type="ECO:0000256" key="8">
    <source>
        <dbReference type="ARBA" id="ARBA00023204"/>
    </source>
</evidence>
<feature type="binding site" evidence="13">
    <location>
        <position position="176"/>
    </location>
    <ligand>
        <name>DNA</name>
        <dbReference type="ChEBI" id="CHEBI:16991"/>
    </ligand>
</feature>
<evidence type="ECO:0000256" key="13">
    <source>
        <dbReference type="HAMAP-Rule" id="MF_01253"/>
    </source>
</evidence>
<feature type="domain" description="Formamidopyrimidine-DNA glycosylase catalytic" evidence="15">
    <location>
        <begin position="53"/>
        <end position="162"/>
    </location>
</feature>
<name>A0AAJ3P0G3_ECOLX</name>
<dbReference type="Pfam" id="PF06831">
    <property type="entry name" value="H2TH"/>
    <property type="match status" value="1"/>
</dbReference>
<dbReference type="FunFam" id="1.10.8.50:FF:000005">
    <property type="entry name" value="Endonuclease 8"/>
    <property type="match status" value="1"/>
</dbReference>
<dbReference type="InterPro" id="IPR035937">
    <property type="entry name" value="FPG_N"/>
</dbReference>
<dbReference type="SUPFAM" id="SSF57716">
    <property type="entry name" value="Glucocorticoid receptor-like (DNA-binding domain)"/>
    <property type="match status" value="1"/>
</dbReference>
<evidence type="ECO:0000313" key="16">
    <source>
        <dbReference type="EMBL" id="OSL49618.1"/>
    </source>
</evidence>
<feature type="binding site" evidence="13">
    <location>
        <position position="220"/>
    </location>
    <ligand>
        <name>DNA</name>
        <dbReference type="ChEBI" id="CHEBI:16991"/>
    </ligand>
</feature>
<feature type="domain" description="FPG-type" evidence="14">
    <location>
        <begin position="280"/>
        <end position="314"/>
    </location>
</feature>
<dbReference type="GO" id="GO:0003684">
    <property type="term" value="F:damaged DNA binding"/>
    <property type="evidence" value="ECO:0007669"/>
    <property type="project" value="InterPro"/>
</dbReference>
<evidence type="ECO:0000256" key="5">
    <source>
        <dbReference type="ARBA" id="ARBA00022801"/>
    </source>
</evidence>
<dbReference type="InterPro" id="IPR015887">
    <property type="entry name" value="DNA_glyclase_Znf_dom_DNA_BS"/>
</dbReference>
<proteinExistence type="inferred from homology"/>
<dbReference type="SUPFAM" id="SSF46946">
    <property type="entry name" value="S13-like H2TH domain"/>
    <property type="match status" value="1"/>
</dbReference>
<keyword evidence="7 13" id="KW-0238">DNA-binding</keyword>
<keyword evidence="16" id="KW-0540">Nuclease</keyword>
<keyword evidence="5 13" id="KW-0378">Hydrolase</keyword>
<feature type="binding site" evidence="13">
    <location>
        <position position="121"/>
    </location>
    <ligand>
        <name>DNA</name>
        <dbReference type="ChEBI" id="CHEBI:16991"/>
    </ligand>
</feature>
<evidence type="ECO:0000259" key="15">
    <source>
        <dbReference type="PROSITE" id="PS51068"/>
    </source>
</evidence>
<dbReference type="NCBIfam" id="NF007763">
    <property type="entry name" value="PRK10445.1"/>
    <property type="match status" value="1"/>
</dbReference>
<dbReference type="InterPro" id="IPR015886">
    <property type="entry name" value="H2TH_FPG"/>
</dbReference>
<keyword evidence="8 13" id="KW-0234">DNA repair</keyword>
<evidence type="ECO:0000256" key="2">
    <source>
        <dbReference type="ARBA" id="ARBA00022723"/>
    </source>
</evidence>
<feature type="active site" description="Schiff-base intermediate with DNA" evidence="13">
    <location>
        <position position="53"/>
    </location>
</feature>
<comment type="catalytic activity">
    <reaction evidence="12 13">
        <text>2'-deoxyribonucleotide-(2'-deoxyribose 5'-phosphate)-2'-deoxyribonucleotide-DNA = a 3'-end 2'-deoxyribonucleotide-(2,3-dehydro-2,3-deoxyribose 5'-phosphate)-DNA + a 5'-end 5'-phospho-2'-deoxyribonucleoside-DNA + H(+)</text>
        <dbReference type="Rhea" id="RHEA:66592"/>
        <dbReference type="Rhea" id="RHEA-COMP:13180"/>
        <dbReference type="Rhea" id="RHEA-COMP:16897"/>
        <dbReference type="Rhea" id="RHEA-COMP:17067"/>
        <dbReference type="ChEBI" id="CHEBI:15378"/>
        <dbReference type="ChEBI" id="CHEBI:136412"/>
        <dbReference type="ChEBI" id="CHEBI:157695"/>
        <dbReference type="ChEBI" id="CHEBI:167181"/>
        <dbReference type="EC" id="4.2.99.18"/>
    </reaction>
</comment>
<dbReference type="Pfam" id="PF06827">
    <property type="entry name" value="zf-FPG_IleRS"/>
    <property type="match status" value="1"/>
</dbReference>
<feature type="active site" description="Proton donor; for beta-elimination activity" evidence="13">
    <location>
        <position position="104"/>
    </location>
</feature>
<dbReference type="AlphaFoldDB" id="A0AAJ3P0G3"/>
<dbReference type="CDD" id="cd08965">
    <property type="entry name" value="EcNei-like_N"/>
    <property type="match status" value="1"/>
</dbReference>
<sequence length="314" mass="35566">MGEGHGANGLPAWRRRARTGVRPPTTRYIYQKGDCCRSIIPLNKERKKDITMPEGPEIRRAADNLEAAIKGKLLTDVWFAFPQLKPYQSQLIGQHVTHVETRGKALLTHFSDGLTLYSHNQLYGVWRVVDTGEEPQTTRVLRVKLQTADKTILLYSASDIEMLTPEQLTTHPFLQRVGPDVLDPNLTPEVVKERLLSPRFRNRQFAGLLLDQAFLAGLGNYLRVEILWQVGLTGSHKAKDLNVAQLDALAHALLDIPRLSYATRGQVDENKHHGALFRFKVFHRDGEKCERCGGIIEKTTLSSRPFYWCPGCQH</sequence>
<dbReference type="InterPro" id="IPR010979">
    <property type="entry name" value="Ribosomal_uS13-like_H2TH"/>
</dbReference>
<gene>
    <name evidence="13" type="primary">nei</name>
    <name evidence="16" type="ORF">EATG_00486</name>
</gene>
<dbReference type="SUPFAM" id="SSF81624">
    <property type="entry name" value="N-terminal domain of MutM-like DNA repair proteins"/>
    <property type="match status" value="1"/>
</dbReference>
<keyword evidence="6 13" id="KW-0862">Zinc</keyword>
<dbReference type="SMART" id="SM00898">
    <property type="entry name" value="Fapy_DNA_glyco"/>
    <property type="match status" value="1"/>
</dbReference>
<keyword evidence="3 13" id="KW-0227">DNA damage</keyword>
<keyword evidence="4 13" id="KW-0863">Zinc-finger</keyword>
<comment type="cofactor">
    <cofactor evidence="13">
        <name>Zn(2+)</name>
        <dbReference type="ChEBI" id="CHEBI:29105"/>
    </cofactor>
    <text evidence="13">Binds 1 zinc ion per subunit.</text>
</comment>
<dbReference type="SMART" id="SM01232">
    <property type="entry name" value="H2TH"/>
    <property type="match status" value="1"/>
</dbReference>
<dbReference type="EC" id="4.2.99.18" evidence="13"/>
<evidence type="ECO:0000256" key="4">
    <source>
        <dbReference type="ARBA" id="ARBA00022771"/>
    </source>
</evidence>
<dbReference type="InterPro" id="IPR012319">
    <property type="entry name" value="FPG_cat"/>
</dbReference>
<keyword evidence="16" id="KW-0255">Endonuclease</keyword>
<evidence type="ECO:0000256" key="10">
    <source>
        <dbReference type="ARBA" id="ARBA00023268"/>
    </source>
</evidence>
<dbReference type="HAMAP" id="MF_01253">
    <property type="entry name" value="Endonuclease_8"/>
    <property type="match status" value="1"/>
</dbReference>
<dbReference type="PANTHER" id="PTHR42697:SF1">
    <property type="entry name" value="ENDONUCLEASE 8"/>
    <property type="match status" value="1"/>
</dbReference>
<dbReference type="GO" id="GO:0000703">
    <property type="term" value="F:oxidized pyrimidine nucleobase lesion DNA N-glycosylase activity"/>
    <property type="evidence" value="ECO:0007669"/>
    <property type="project" value="UniProtKB-UniRule"/>
</dbReference>
<dbReference type="PANTHER" id="PTHR42697">
    <property type="entry name" value="ENDONUCLEASE 8"/>
    <property type="match status" value="1"/>
</dbReference>
<evidence type="ECO:0000256" key="3">
    <source>
        <dbReference type="ARBA" id="ARBA00022763"/>
    </source>
</evidence>
<comment type="function">
    <text evidence="13">Involved in base excision repair of DNA damaged by oxidation or by mutagenic agents. Acts as DNA glycosylase that recognizes and removes damaged bases. Has a preference for oxidized pyrimidines, such as thymine glycol, 5,6-dihydrouracil and 5,6-dihydrothymine. Has AP (apurinic/apyrimidinic) lyase activity and introduces nicks in the DNA strand. Cleaves the DNA backbone by beta-delta elimination to generate a single-strand break at the site of the removed base with both 3'- and 5'-phosphates.</text>
</comment>
<dbReference type="Gene3D" id="1.10.8.50">
    <property type="match status" value="1"/>
</dbReference>
<keyword evidence="2 13" id="KW-0479">Metal-binding</keyword>
<feature type="active site" description="Proton donor; for delta-elimination activity" evidence="13">
    <location>
        <position position="304"/>
    </location>
</feature>
<comment type="caution">
    <text evidence="16">The sequence shown here is derived from an EMBL/GenBank/DDBJ whole genome shotgun (WGS) entry which is preliminary data.</text>
</comment>
<keyword evidence="9 13" id="KW-0456">Lyase</keyword>
<dbReference type="InterPro" id="IPR023713">
    <property type="entry name" value="Endonuclease-VIII"/>
</dbReference>
<dbReference type="PROSITE" id="PS51068">
    <property type="entry name" value="FPG_CAT"/>
    <property type="match status" value="1"/>
</dbReference>
<dbReference type="GO" id="GO:0006284">
    <property type="term" value="P:base-excision repair"/>
    <property type="evidence" value="ECO:0007669"/>
    <property type="project" value="InterPro"/>
</dbReference>
<keyword evidence="10 13" id="KW-0511">Multifunctional enzyme</keyword>
<evidence type="ECO:0000256" key="9">
    <source>
        <dbReference type="ARBA" id="ARBA00023239"/>
    </source>
</evidence>